<dbReference type="InterPro" id="IPR008576">
    <property type="entry name" value="MeTrfase_NTM1"/>
</dbReference>
<comment type="catalytic activity">
    <reaction evidence="10">
        <text>N-terminal L-alanyl-L-prolyl-L-lysyl-[protein] + 3 S-adenosyl-L-methionine = N-terminal N,N,N-trimethyl-L-alanyl-L-prolyl-L-lysyl-[protein] + 3 S-adenosyl-L-homocysteine + 3 H(+)</text>
        <dbReference type="Rhea" id="RHEA:54712"/>
        <dbReference type="Rhea" id="RHEA-COMP:13785"/>
        <dbReference type="Rhea" id="RHEA-COMP:13971"/>
        <dbReference type="ChEBI" id="CHEBI:15378"/>
        <dbReference type="ChEBI" id="CHEBI:57856"/>
        <dbReference type="ChEBI" id="CHEBI:59789"/>
        <dbReference type="ChEBI" id="CHEBI:138057"/>
        <dbReference type="ChEBI" id="CHEBI:138315"/>
        <dbReference type="EC" id="2.1.1.244"/>
    </reaction>
</comment>
<dbReference type="EMBL" id="JAAAIP010000101">
    <property type="protein sequence ID" value="KAG0325782.1"/>
    <property type="molecule type" value="Genomic_DNA"/>
</dbReference>
<evidence type="ECO:0000256" key="11">
    <source>
        <dbReference type="SAM" id="MobiDB-lite"/>
    </source>
</evidence>
<comment type="catalytic activity">
    <reaction evidence="9">
        <text>N-terminal L-prolyl-L-prolyl-L-lysyl-[protein] + 2 S-adenosyl-L-methionine = N-terminal N,N-dimethyl-L-prolyl-L-prolyl-L-lysyl-[protein] + 2 S-adenosyl-L-homocysteine + 2 H(+)</text>
        <dbReference type="Rhea" id="RHEA:54736"/>
        <dbReference type="Rhea" id="RHEA-COMP:13787"/>
        <dbReference type="Rhea" id="RHEA-COMP:13974"/>
        <dbReference type="ChEBI" id="CHEBI:15378"/>
        <dbReference type="ChEBI" id="CHEBI:57856"/>
        <dbReference type="ChEBI" id="CHEBI:59789"/>
        <dbReference type="ChEBI" id="CHEBI:138059"/>
        <dbReference type="ChEBI" id="CHEBI:138318"/>
        <dbReference type="EC" id="2.1.1.244"/>
    </reaction>
</comment>
<dbReference type="Gene3D" id="3.40.50.150">
    <property type="entry name" value="Vaccinia Virus protein VP39"/>
    <property type="match status" value="1"/>
</dbReference>
<dbReference type="EC" id="2.1.1.244" evidence="5"/>
<comment type="caution">
    <text evidence="12">The sequence shown here is derived from an EMBL/GenBank/DDBJ whole genome shotgun (WGS) entry which is preliminary data.</text>
</comment>
<feature type="region of interest" description="Disordered" evidence="11">
    <location>
        <begin position="84"/>
        <end position="110"/>
    </location>
</feature>
<evidence type="ECO:0000313" key="12">
    <source>
        <dbReference type="EMBL" id="KAG0325782.1"/>
    </source>
</evidence>
<evidence type="ECO:0000256" key="4">
    <source>
        <dbReference type="ARBA" id="ARBA00022691"/>
    </source>
</evidence>
<evidence type="ECO:0000256" key="3">
    <source>
        <dbReference type="ARBA" id="ARBA00022679"/>
    </source>
</evidence>
<dbReference type="GO" id="GO:0005737">
    <property type="term" value="C:cytoplasm"/>
    <property type="evidence" value="ECO:0007669"/>
    <property type="project" value="TreeGrafter"/>
</dbReference>
<dbReference type="Proteomes" id="UP000738325">
    <property type="component" value="Unassembled WGS sequence"/>
</dbReference>
<feature type="region of interest" description="Disordered" evidence="11">
    <location>
        <begin position="13"/>
        <end position="37"/>
    </location>
</feature>
<comment type="catalytic activity">
    <reaction evidence="8">
        <text>N-terminal L-seryl-L-prolyl-L-lysyl-[protein] + 3 S-adenosyl-L-methionine = N-terminal N,N,N-trimethyl-L-seryl-L-prolyl-L-lysyl-[protein] + 3 S-adenosyl-L-homocysteine + 3 H(+)</text>
        <dbReference type="Rhea" id="RHEA:54724"/>
        <dbReference type="Rhea" id="RHEA-COMP:13789"/>
        <dbReference type="Rhea" id="RHEA-COMP:13973"/>
        <dbReference type="ChEBI" id="CHEBI:15378"/>
        <dbReference type="ChEBI" id="CHEBI:57856"/>
        <dbReference type="ChEBI" id="CHEBI:59789"/>
        <dbReference type="ChEBI" id="CHEBI:138061"/>
        <dbReference type="ChEBI" id="CHEBI:138317"/>
        <dbReference type="EC" id="2.1.1.244"/>
    </reaction>
</comment>
<organism evidence="12 13">
    <name type="scientific">Dissophora globulifera</name>
    <dbReference type="NCBI Taxonomy" id="979702"/>
    <lineage>
        <taxon>Eukaryota</taxon>
        <taxon>Fungi</taxon>
        <taxon>Fungi incertae sedis</taxon>
        <taxon>Mucoromycota</taxon>
        <taxon>Mortierellomycotina</taxon>
        <taxon>Mortierellomycetes</taxon>
        <taxon>Mortierellales</taxon>
        <taxon>Mortierellaceae</taxon>
        <taxon>Dissophora</taxon>
    </lineage>
</organism>
<evidence type="ECO:0000256" key="5">
    <source>
        <dbReference type="ARBA" id="ARBA00039112"/>
    </source>
</evidence>
<evidence type="ECO:0000256" key="7">
    <source>
        <dbReference type="ARBA" id="ARBA00043129"/>
    </source>
</evidence>
<dbReference type="SUPFAM" id="SSF53335">
    <property type="entry name" value="S-adenosyl-L-methionine-dependent methyltransferases"/>
    <property type="match status" value="1"/>
</dbReference>
<keyword evidence="2" id="KW-0489">Methyltransferase</keyword>
<dbReference type="OrthoDB" id="1298661at2759"/>
<keyword evidence="13" id="KW-1185">Reference proteome</keyword>
<evidence type="ECO:0000313" key="13">
    <source>
        <dbReference type="Proteomes" id="UP000738325"/>
    </source>
</evidence>
<evidence type="ECO:0000256" key="8">
    <source>
        <dbReference type="ARBA" id="ARBA00047306"/>
    </source>
</evidence>
<evidence type="ECO:0000256" key="2">
    <source>
        <dbReference type="ARBA" id="ARBA00022603"/>
    </source>
</evidence>
<keyword evidence="3" id="KW-0808">Transferase</keyword>
<name>A0A9P6RPZ0_9FUNG</name>
<accession>A0A9P6RPZ0</accession>
<dbReference type="GO" id="GO:0032259">
    <property type="term" value="P:methylation"/>
    <property type="evidence" value="ECO:0007669"/>
    <property type="project" value="UniProtKB-KW"/>
</dbReference>
<comment type="similarity">
    <text evidence="1">Belongs to the methyltransferase superfamily. NTM1 family.</text>
</comment>
<protein>
    <recommendedName>
        <fullName evidence="6">Alpha N-terminal protein methyltransferase 1</fullName>
        <ecNumber evidence="5">2.1.1.244</ecNumber>
    </recommendedName>
    <alternativeName>
        <fullName evidence="7">X-Pro-Lys N-terminal protein methyltransferase 1</fullName>
    </alternativeName>
</protein>
<dbReference type="AlphaFoldDB" id="A0A9P6RPZ0"/>
<dbReference type="CDD" id="cd02440">
    <property type="entry name" value="AdoMet_MTases"/>
    <property type="match status" value="1"/>
</dbReference>
<keyword evidence="4" id="KW-0949">S-adenosyl-L-methionine</keyword>
<dbReference type="Pfam" id="PF05891">
    <property type="entry name" value="Methyltransf_PK"/>
    <property type="match status" value="2"/>
</dbReference>
<dbReference type="GO" id="GO:0071885">
    <property type="term" value="F:N-terminal protein N-methyltransferase activity"/>
    <property type="evidence" value="ECO:0007669"/>
    <property type="project" value="UniProtKB-EC"/>
</dbReference>
<gene>
    <name evidence="12" type="ORF">BGZ99_000159</name>
</gene>
<evidence type="ECO:0000256" key="6">
    <source>
        <dbReference type="ARBA" id="ARBA00039449"/>
    </source>
</evidence>
<proteinExistence type="inferred from homology"/>
<evidence type="ECO:0000256" key="1">
    <source>
        <dbReference type="ARBA" id="ARBA00009059"/>
    </source>
</evidence>
<reference evidence="12" key="1">
    <citation type="journal article" date="2020" name="Fungal Divers.">
        <title>Resolving the Mortierellaceae phylogeny through synthesis of multi-gene phylogenetics and phylogenomics.</title>
        <authorList>
            <person name="Vandepol N."/>
            <person name="Liber J."/>
            <person name="Desiro A."/>
            <person name="Na H."/>
            <person name="Kennedy M."/>
            <person name="Barry K."/>
            <person name="Grigoriev I.V."/>
            <person name="Miller A.N."/>
            <person name="O'Donnell K."/>
            <person name="Stajich J.E."/>
            <person name="Bonito G."/>
        </authorList>
    </citation>
    <scope>NUCLEOTIDE SEQUENCE</scope>
    <source>
        <strain evidence="12">REB-010B</strain>
    </source>
</reference>
<dbReference type="InterPro" id="IPR029063">
    <property type="entry name" value="SAM-dependent_MTases_sf"/>
</dbReference>
<evidence type="ECO:0000256" key="10">
    <source>
        <dbReference type="ARBA" id="ARBA00048167"/>
    </source>
</evidence>
<dbReference type="PANTHER" id="PTHR12753">
    <property type="entry name" value="AD-003 - RELATED"/>
    <property type="match status" value="1"/>
</dbReference>
<dbReference type="PANTHER" id="PTHR12753:SF0">
    <property type="entry name" value="ALPHA N-TERMINAL PROTEIN METHYLTRANSFERASE 1"/>
    <property type="match status" value="1"/>
</dbReference>
<sequence length="310" mass="33718">MWLKRKPLSEFSNTNSLQTTTQGIRQSTAPWRQSTESPTWYTDAEKYWNSVPATINGMLGGLGQLARPDAVSSLRFLSDFVSPPSSSSASSIISPSTTSNNTGSAGSESLPATSTAAAAAVGSGSVKLTRTKLPLPGSGPSHVLDCGAGIGRVTKQVLIKAFDHVDLVENCEAFVDQARNEYLKQEIEDGRVGEVRCSGLQNVHFEGTSWEGRFDVIWCQWVLGHLTDVDLIAFFNRCKKGLKPGGMIFVKENNAKVGVVIDEEDSSMTRSDQVWKEMFVKSGLRLLKDDVQKGFPSGLFAVKMYALEPM</sequence>
<evidence type="ECO:0000256" key="9">
    <source>
        <dbReference type="ARBA" id="ARBA00047885"/>
    </source>
</evidence>